<sequence length="66" mass="7488">MKLTRNFTLEEMIRSSTASREASRNNLILVLKSLAICKDFAQTFYSRSGVYQDADICQPWISLLAA</sequence>
<name>A0A1T5BXH4_9BACT</name>
<dbReference type="Proteomes" id="UP000190897">
    <property type="component" value="Unassembled WGS sequence"/>
</dbReference>
<evidence type="ECO:0000313" key="2">
    <source>
        <dbReference type="Proteomes" id="UP000190897"/>
    </source>
</evidence>
<evidence type="ECO:0000313" key="1">
    <source>
        <dbReference type="EMBL" id="SKB52058.1"/>
    </source>
</evidence>
<proteinExistence type="predicted"/>
<dbReference type="RefSeq" id="WP_082213257.1">
    <property type="nucleotide sequence ID" value="NZ_FUZA01000001.1"/>
</dbReference>
<protein>
    <submittedName>
        <fullName evidence="1">Uncharacterized protein</fullName>
    </submittedName>
</protein>
<gene>
    <name evidence="1" type="ORF">SAMN05660293_00704</name>
</gene>
<reference evidence="2" key="1">
    <citation type="submission" date="2017-02" db="EMBL/GenBank/DDBJ databases">
        <authorList>
            <person name="Varghese N."/>
            <person name="Submissions S."/>
        </authorList>
    </citation>
    <scope>NUCLEOTIDE SEQUENCE [LARGE SCALE GENOMIC DNA]</scope>
    <source>
        <strain evidence="2">DSM 22270</strain>
    </source>
</reference>
<keyword evidence="2" id="KW-1185">Reference proteome</keyword>
<accession>A0A1T5BXH4</accession>
<dbReference type="AlphaFoldDB" id="A0A1T5BXH4"/>
<organism evidence="1 2">
    <name type="scientific">Dyadobacter psychrophilus</name>
    <dbReference type="NCBI Taxonomy" id="651661"/>
    <lineage>
        <taxon>Bacteria</taxon>
        <taxon>Pseudomonadati</taxon>
        <taxon>Bacteroidota</taxon>
        <taxon>Cytophagia</taxon>
        <taxon>Cytophagales</taxon>
        <taxon>Spirosomataceae</taxon>
        <taxon>Dyadobacter</taxon>
    </lineage>
</organism>
<dbReference type="EMBL" id="FUZA01000001">
    <property type="protein sequence ID" value="SKB52058.1"/>
    <property type="molecule type" value="Genomic_DNA"/>
</dbReference>